<protein>
    <recommendedName>
        <fullName evidence="2">N-acetyltransferase domain-containing protein</fullName>
    </recommendedName>
</protein>
<proteinExistence type="predicted"/>
<evidence type="ECO:0008006" key="2">
    <source>
        <dbReference type="Google" id="ProtNLM"/>
    </source>
</evidence>
<sequence length="177" mass="19872">MTFNQTHLLSSKKGFTIKKNESYVPFIVYNVYYKNVSIGNIQCCVSTGNVYKNRYVTRSSVQEEVDVISITCLDIDIKFRGQGLGTLLIAYALSDLKSINPSINYAIVDDTTTGADSIKNIYAGLGFEYQFPIALVGSNKIGPLQGPERQLRGCDKIVECREYLLHFHDFIKHVTPD</sequence>
<organism evidence="1">
    <name type="scientific">viral metagenome</name>
    <dbReference type="NCBI Taxonomy" id="1070528"/>
    <lineage>
        <taxon>unclassified sequences</taxon>
        <taxon>metagenomes</taxon>
        <taxon>organismal metagenomes</taxon>
    </lineage>
</organism>
<dbReference type="InterPro" id="IPR016181">
    <property type="entry name" value="Acyl_CoA_acyltransferase"/>
</dbReference>
<dbReference type="SUPFAM" id="SSF55729">
    <property type="entry name" value="Acyl-CoA N-acyltransferases (Nat)"/>
    <property type="match status" value="1"/>
</dbReference>
<dbReference type="AlphaFoldDB" id="A0A6C0HFS5"/>
<dbReference type="Gene3D" id="3.40.630.30">
    <property type="match status" value="1"/>
</dbReference>
<reference evidence="1" key="1">
    <citation type="journal article" date="2020" name="Nature">
        <title>Giant virus diversity and host interactions through global metagenomics.</title>
        <authorList>
            <person name="Schulz F."/>
            <person name="Roux S."/>
            <person name="Paez-Espino D."/>
            <person name="Jungbluth S."/>
            <person name="Walsh D.A."/>
            <person name="Denef V.J."/>
            <person name="McMahon K.D."/>
            <person name="Konstantinidis K.T."/>
            <person name="Eloe-Fadrosh E.A."/>
            <person name="Kyrpides N.C."/>
            <person name="Woyke T."/>
        </authorList>
    </citation>
    <scope>NUCLEOTIDE SEQUENCE</scope>
    <source>
        <strain evidence="1">GVMAG-M-3300023184-101</strain>
    </source>
</reference>
<accession>A0A6C0HFS5</accession>
<evidence type="ECO:0000313" key="1">
    <source>
        <dbReference type="EMBL" id="QHT79452.1"/>
    </source>
</evidence>
<name>A0A6C0HFS5_9ZZZZ</name>
<dbReference type="EMBL" id="MN739949">
    <property type="protein sequence ID" value="QHT79452.1"/>
    <property type="molecule type" value="Genomic_DNA"/>
</dbReference>